<dbReference type="GeneID" id="10503137"/>
<dbReference type="PANTHER" id="PTHR24303">
    <property type="entry name" value="HEME-BINDING MONOOXYGENASE FAMILY"/>
    <property type="match status" value="1"/>
</dbReference>
<protein>
    <recommendedName>
        <fullName evidence="16">Cytochrome P450</fullName>
    </recommendedName>
</protein>
<dbReference type="PRINTS" id="PR00463">
    <property type="entry name" value="EP450I"/>
</dbReference>
<dbReference type="GO" id="GO:0020037">
    <property type="term" value="F:heme binding"/>
    <property type="evidence" value="ECO:0000318"/>
    <property type="project" value="GO_Central"/>
</dbReference>
<dbReference type="EMBL" id="GL870987">
    <property type="protein sequence ID" value="EGC37949.1"/>
    <property type="molecule type" value="Genomic_DNA"/>
</dbReference>
<evidence type="ECO:0000256" key="10">
    <source>
        <dbReference type="ARBA" id="ARBA00023033"/>
    </source>
</evidence>
<evidence type="ECO:0000256" key="4">
    <source>
        <dbReference type="ARBA" id="ARBA00022617"/>
    </source>
</evidence>
<dbReference type="InParanoid" id="F0ZDN9"/>
<dbReference type="Proteomes" id="UP000001064">
    <property type="component" value="Unassembled WGS sequence"/>
</dbReference>
<keyword evidence="6 12" id="KW-0479">Metal-binding</keyword>
<evidence type="ECO:0000256" key="7">
    <source>
        <dbReference type="ARBA" id="ARBA00022989"/>
    </source>
</evidence>
<name>F0ZDN9_DICPU</name>
<dbReference type="RefSeq" id="XP_003285520.1">
    <property type="nucleotide sequence ID" value="XM_003285472.1"/>
</dbReference>
<keyword evidence="8 13" id="KW-0560">Oxidoreductase</keyword>
<dbReference type="CDD" id="cd20617">
    <property type="entry name" value="CYP1_2-like"/>
    <property type="match status" value="1"/>
</dbReference>
<dbReference type="OrthoDB" id="3934656at2759"/>
<evidence type="ECO:0000256" key="9">
    <source>
        <dbReference type="ARBA" id="ARBA00023004"/>
    </source>
</evidence>
<sequence>PAIKNLSLPIIGHIYLFSELPNRSVKELSEKYGGIFSFWIGDRYSIVVSDPEWINQIWSSSEHFDVFVNRPHFKTFEIFSEGYRNLSFSNDEIWKNIRKLVAGSFTKTKVKNYESLVEYETNIFLNSIKDHVDNNKPFYPKLHCHTYSLNIVSDVSYGRKICGEGMNDMHIFEEPKKIIFKKLGASLVEDSMFFQKFFYHWTMKEYEDSFKAIREYLNEIYDQHVQQLDQDNPKDIMDLLIIGTNYNQVEVVSSMVDFLIAGSDTVGVTVEWFLLLMANHKDIQEKAYKEIIDEFGRDCTFIPYSEKLKTPYINACIREVSRVKPTTSLGLPRTTSKDTTVNNYFIPKNTLIIQNIYGMGTSKRYLDDPDVYRPERWIEYNKLKELKIKINQMEDSKEKDYFEQKIENKNKFFNDLERISIPFGYGPRGCVGMNLGVMELYVLCANILLNYIIEPWDGNHIDETEDFGITIHPKPHNLKLIPRK</sequence>
<keyword evidence="9 12" id="KW-0408">Iron</keyword>
<dbReference type="eggNOG" id="KOG0156">
    <property type="taxonomic scope" value="Eukaryota"/>
</dbReference>
<evidence type="ECO:0008006" key="16">
    <source>
        <dbReference type="Google" id="ProtNLM"/>
    </source>
</evidence>
<dbReference type="VEuPathDB" id="AmoebaDB:DICPUDRAFT_29435"/>
<accession>F0ZDN9</accession>
<dbReference type="PROSITE" id="PS00086">
    <property type="entry name" value="CYTOCHROME_P450"/>
    <property type="match status" value="1"/>
</dbReference>
<dbReference type="AlphaFoldDB" id="F0ZDN9"/>
<comment type="subcellular location">
    <subcellularLocation>
        <location evidence="2">Membrane</location>
        <topology evidence="2">Single-pass membrane protein</topology>
    </subcellularLocation>
</comment>
<dbReference type="Gene3D" id="1.10.630.10">
    <property type="entry name" value="Cytochrome P450"/>
    <property type="match status" value="1"/>
</dbReference>
<dbReference type="OMA" id="AKWEIFL"/>
<dbReference type="STRING" id="5786.F0ZDN9"/>
<proteinExistence type="inferred from homology"/>
<organism evidence="14 15">
    <name type="scientific">Dictyostelium purpureum</name>
    <name type="common">Slime mold</name>
    <dbReference type="NCBI Taxonomy" id="5786"/>
    <lineage>
        <taxon>Eukaryota</taxon>
        <taxon>Amoebozoa</taxon>
        <taxon>Evosea</taxon>
        <taxon>Eumycetozoa</taxon>
        <taxon>Dictyostelia</taxon>
        <taxon>Dictyosteliales</taxon>
        <taxon>Dictyosteliaceae</taxon>
        <taxon>Dictyostelium</taxon>
    </lineage>
</organism>
<dbReference type="KEGG" id="dpp:DICPUDRAFT_29435"/>
<evidence type="ECO:0000313" key="14">
    <source>
        <dbReference type="EMBL" id="EGC37949.1"/>
    </source>
</evidence>
<dbReference type="PRINTS" id="PR00385">
    <property type="entry name" value="P450"/>
</dbReference>
<evidence type="ECO:0000256" key="12">
    <source>
        <dbReference type="PIRSR" id="PIRSR602401-1"/>
    </source>
</evidence>
<evidence type="ECO:0000256" key="2">
    <source>
        <dbReference type="ARBA" id="ARBA00004167"/>
    </source>
</evidence>
<comment type="cofactor">
    <cofactor evidence="1 12">
        <name>heme</name>
        <dbReference type="ChEBI" id="CHEBI:30413"/>
    </cofactor>
</comment>
<evidence type="ECO:0000256" key="3">
    <source>
        <dbReference type="ARBA" id="ARBA00010617"/>
    </source>
</evidence>
<dbReference type="GO" id="GO:0005506">
    <property type="term" value="F:iron ion binding"/>
    <property type="evidence" value="ECO:0007669"/>
    <property type="project" value="InterPro"/>
</dbReference>
<dbReference type="InterPro" id="IPR036396">
    <property type="entry name" value="Cyt_P450_sf"/>
</dbReference>
<reference evidence="15" key="1">
    <citation type="journal article" date="2011" name="Genome Biol.">
        <title>Comparative genomics of the social amoebae Dictyostelium discoideum and Dictyostelium purpureum.</title>
        <authorList>
            <consortium name="US DOE Joint Genome Institute (JGI-PGF)"/>
            <person name="Sucgang R."/>
            <person name="Kuo A."/>
            <person name="Tian X."/>
            <person name="Salerno W."/>
            <person name="Parikh A."/>
            <person name="Feasley C.L."/>
            <person name="Dalin E."/>
            <person name="Tu H."/>
            <person name="Huang E."/>
            <person name="Barry K."/>
            <person name="Lindquist E."/>
            <person name="Shapiro H."/>
            <person name="Bruce D."/>
            <person name="Schmutz J."/>
            <person name="Salamov A."/>
            <person name="Fey P."/>
            <person name="Gaudet P."/>
            <person name="Anjard C."/>
            <person name="Babu M.M."/>
            <person name="Basu S."/>
            <person name="Bushmanova Y."/>
            <person name="van der Wel H."/>
            <person name="Katoh-Kurasawa M."/>
            <person name="Dinh C."/>
            <person name="Coutinho P.M."/>
            <person name="Saito T."/>
            <person name="Elias M."/>
            <person name="Schaap P."/>
            <person name="Kay R.R."/>
            <person name="Henrissat B."/>
            <person name="Eichinger L."/>
            <person name="Rivero F."/>
            <person name="Putnam N.H."/>
            <person name="West C.M."/>
            <person name="Loomis W.F."/>
            <person name="Chisholm R.L."/>
            <person name="Shaulsky G."/>
            <person name="Strassmann J.E."/>
            <person name="Queller D.C."/>
            <person name="Kuspa A."/>
            <person name="Grigoriev I.V."/>
        </authorList>
    </citation>
    <scope>NUCLEOTIDE SEQUENCE [LARGE SCALE GENOMIC DNA]</scope>
    <source>
        <strain evidence="15">QSDP1</strain>
    </source>
</reference>
<evidence type="ECO:0000256" key="6">
    <source>
        <dbReference type="ARBA" id="ARBA00022723"/>
    </source>
</evidence>
<feature type="non-terminal residue" evidence="14">
    <location>
        <position position="1"/>
    </location>
</feature>
<gene>
    <name evidence="14" type="ORF">DICPUDRAFT_29435</name>
</gene>
<dbReference type="PANTHER" id="PTHR24303:SF31">
    <property type="entry name" value="CYTOCHROME P450 307A1-RELATED"/>
    <property type="match status" value="1"/>
</dbReference>
<feature type="binding site" description="axial binding residue" evidence="12">
    <location>
        <position position="430"/>
    </location>
    <ligand>
        <name>heme</name>
        <dbReference type="ChEBI" id="CHEBI:30413"/>
    </ligand>
    <ligandPart>
        <name>Fe</name>
        <dbReference type="ChEBI" id="CHEBI:18248"/>
    </ligandPart>
</feature>
<keyword evidence="7" id="KW-1133">Transmembrane helix</keyword>
<comment type="similarity">
    <text evidence="3 13">Belongs to the cytochrome P450 family.</text>
</comment>
<keyword evidence="4 12" id="KW-0349">Heme</keyword>
<dbReference type="Pfam" id="PF00067">
    <property type="entry name" value="p450"/>
    <property type="match status" value="1"/>
</dbReference>
<dbReference type="GO" id="GO:0016020">
    <property type="term" value="C:membrane"/>
    <property type="evidence" value="ECO:0007669"/>
    <property type="project" value="UniProtKB-SubCell"/>
</dbReference>
<evidence type="ECO:0000256" key="11">
    <source>
        <dbReference type="ARBA" id="ARBA00023136"/>
    </source>
</evidence>
<evidence type="ECO:0000256" key="1">
    <source>
        <dbReference type="ARBA" id="ARBA00001971"/>
    </source>
</evidence>
<dbReference type="InterPro" id="IPR001128">
    <property type="entry name" value="Cyt_P450"/>
</dbReference>
<dbReference type="FunFam" id="1.10.630.10:FF:000303">
    <property type="entry name" value="Probable cytochrome P450 519D1"/>
    <property type="match status" value="1"/>
</dbReference>
<dbReference type="SUPFAM" id="SSF48264">
    <property type="entry name" value="Cytochrome P450"/>
    <property type="match status" value="1"/>
</dbReference>
<keyword evidence="15" id="KW-1185">Reference proteome</keyword>
<keyword evidence="5" id="KW-0812">Transmembrane</keyword>
<dbReference type="InterPro" id="IPR017972">
    <property type="entry name" value="Cyt_P450_CS"/>
</dbReference>
<dbReference type="InterPro" id="IPR002401">
    <property type="entry name" value="Cyt_P450_E_grp-I"/>
</dbReference>
<evidence type="ECO:0000256" key="5">
    <source>
        <dbReference type="ARBA" id="ARBA00022692"/>
    </source>
</evidence>
<keyword evidence="11" id="KW-0472">Membrane</keyword>
<dbReference type="FunCoup" id="F0ZDN9">
    <property type="interactions" value="1"/>
</dbReference>
<evidence type="ECO:0000313" key="15">
    <source>
        <dbReference type="Proteomes" id="UP000001064"/>
    </source>
</evidence>
<dbReference type="GO" id="GO:0016712">
    <property type="term" value="F:oxidoreductase activity, acting on paired donors, with incorporation or reduction of molecular oxygen, reduced flavin or flavoprotein as one donor, and incorporation of one atom of oxygen"/>
    <property type="evidence" value="ECO:0000318"/>
    <property type="project" value="GO_Central"/>
</dbReference>
<keyword evidence="10 13" id="KW-0503">Monooxygenase</keyword>
<evidence type="ECO:0000256" key="8">
    <source>
        <dbReference type="ARBA" id="ARBA00023002"/>
    </source>
</evidence>
<evidence type="ECO:0000256" key="13">
    <source>
        <dbReference type="RuleBase" id="RU000461"/>
    </source>
</evidence>